<name>A0AAE3W5Y5_9ACTN</name>
<dbReference type="Gene3D" id="1.50.10.20">
    <property type="match status" value="2"/>
</dbReference>
<dbReference type="RefSeq" id="WP_307244535.1">
    <property type="nucleotide sequence ID" value="NZ_JAUSUZ010000001.1"/>
</dbReference>
<evidence type="ECO:0000313" key="3">
    <source>
        <dbReference type="Proteomes" id="UP001240236"/>
    </source>
</evidence>
<sequence>MHPGVRHTGIRPAGHDPAATAAALRERATRVRGFFAAVCPPHTGAEPHALLRIMADALSAQHPDGSWGPDDVPRQKPSFTAQTIVMLARVGIRYCRTADGGRETLGPGHIVQRAAAWLETVQRADGGWGEDAWDTSHVLLALHLCGYRAGDPCIDRGLGRLRFNVAHGWPDRDSYWFGAGFLGAAMQAFNRFGDSESAFRTCNQIWEFWDDDLACFRSPANLYDSSAPAVWQTACALSGLRSSGPVPLAPDRVRRAYAWLARTQSTDGSWGPGPWETTCYCTLQAIEALCLLGGDGGHESAARGTDWFVRTYSLDEPLVARLMTAAAVARTRSHRLVTQVSFYWVEEILDLLDRYRVFSEPRHRTPRPGLGRFAVLVSIVFQLVILAGLLVRGAL</sequence>
<keyword evidence="1" id="KW-0472">Membrane</keyword>
<reference evidence="2 3" key="1">
    <citation type="submission" date="2023-07" db="EMBL/GenBank/DDBJ databases">
        <title>Sequencing the genomes of 1000 actinobacteria strains.</title>
        <authorList>
            <person name="Klenk H.-P."/>
        </authorList>
    </citation>
    <scope>NUCLEOTIDE SEQUENCE [LARGE SCALE GENOMIC DNA]</scope>
    <source>
        <strain evidence="2 3">DSM 44709</strain>
    </source>
</reference>
<dbReference type="EMBL" id="JAUSUZ010000001">
    <property type="protein sequence ID" value="MDQ0369367.1"/>
    <property type="molecule type" value="Genomic_DNA"/>
</dbReference>
<proteinExistence type="predicted"/>
<dbReference type="InterPro" id="IPR008930">
    <property type="entry name" value="Terpenoid_cyclase/PrenylTrfase"/>
</dbReference>
<evidence type="ECO:0008006" key="4">
    <source>
        <dbReference type="Google" id="ProtNLM"/>
    </source>
</evidence>
<comment type="caution">
    <text evidence="2">The sequence shown here is derived from an EMBL/GenBank/DDBJ whole genome shotgun (WGS) entry which is preliminary data.</text>
</comment>
<dbReference type="Proteomes" id="UP001240236">
    <property type="component" value="Unassembled WGS sequence"/>
</dbReference>
<organism evidence="2 3">
    <name type="scientific">Catenuloplanes indicus</name>
    <dbReference type="NCBI Taxonomy" id="137267"/>
    <lineage>
        <taxon>Bacteria</taxon>
        <taxon>Bacillati</taxon>
        <taxon>Actinomycetota</taxon>
        <taxon>Actinomycetes</taxon>
        <taxon>Micromonosporales</taxon>
        <taxon>Micromonosporaceae</taxon>
        <taxon>Catenuloplanes</taxon>
    </lineage>
</organism>
<dbReference type="SUPFAM" id="SSF48239">
    <property type="entry name" value="Terpenoid cyclases/Protein prenyltransferases"/>
    <property type="match status" value="1"/>
</dbReference>
<evidence type="ECO:0000313" key="2">
    <source>
        <dbReference type="EMBL" id="MDQ0369367.1"/>
    </source>
</evidence>
<dbReference type="AlphaFoldDB" id="A0AAE3W5Y5"/>
<protein>
    <recommendedName>
        <fullName evidence="4">Squalene cyclase C-terminal domain-containing protein</fullName>
    </recommendedName>
</protein>
<keyword evidence="3" id="KW-1185">Reference proteome</keyword>
<dbReference type="CDD" id="cd00688">
    <property type="entry name" value="ISOPREN_C2_like"/>
    <property type="match status" value="1"/>
</dbReference>
<evidence type="ECO:0000256" key="1">
    <source>
        <dbReference type="SAM" id="Phobius"/>
    </source>
</evidence>
<keyword evidence="1" id="KW-1133">Transmembrane helix</keyword>
<gene>
    <name evidence="2" type="ORF">J2S42_006036</name>
</gene>
<accession>A0AAE3W5Y5</accession>
<keyword evidence="1" id="KW-0812">Transmembrane</keyword>
<feature type="transmembrane region" description="Helical" evidence="1">
    <location>
        <begin position="370"/>
        <end position="391"/>
    </location>
</feature>